<dbReference type="EMBL" id="JAECVW010000003">
    <property type="protein sequence ID" value="MBH8595050.1"/>
    <property type="molecule type" value="Genomic_DNA"/>
</dbReference>
<keyword evidence="2" id="KW-1185">Reference proteome</keyword>
<proteinExistence type="predicted"/>
<dbReference type="InterPro" id="IPR043129">
    <property type="entry name" value="ATPase_NBD"/>
</dbReference>
<dbReference type="Proteomes" id="UP000633619">
    <property type="component" value="Unassembled WGS sequence"/>
</dbReference>
<reference evidence="1 2" key="1">
    <citation type="submission" date="2020-12" db="EMBL/GenBank/DDBJ databases">
        <title>WGS of Thermoactinomyces spp.</title>
        <authorList>
            <person name="Cheng K."/>
        </authorList>
    </citation>
    <scope>NUCLEOTIDE SEQUENCE [LARGE SCALE GENOMIC DNA]</scope>
    <source>
        <strain evidence="2">CICC 10671\DSM 43846</strain>
    </source>
</reference>
<evidence type="ECO:0000313" key="2">
    <source>
        <dbReference type="Proteomes" id="UP000633619"/>
    </source>
</evidence>
<dbReference type="SUPFAM" id="SSF53067">
    <property type="entry name" value="Actin-like ATPase domain"/>
    <property type="match status" value="1"/>
</dbReference>
<accession>A0A8I1DEW7</accession>
<evidence type="ECO:0000313" key="1">
    <source>
        <dbReference type="EMBL" id="MBH8595050.1"/>
    </source>
</evidence>
<protein>
    <submittedName>
        <fullName evidence="1">Pilus assembly protein PilM</fullName>
    </submittedName>
</protein>
<dbReference type="Pfam" id="PF11104">
    <property type="entry name" value="PilM_2"/>
    <property type="match status" value="1"/>
</dbReference>
<dbReference type="InterPro" id="IPR005883">
    <property type="entry name" value="PilM"/>
</dbReference>
<comment type="caution">
    <text evidence="1">The sequence shown here is derived from an EMBL/GenBank/DDBJ whole genome shotgun (WGS) entry which is preliminary data.</text>
</comment>
<dbReference type="Gene3D" id="3.30.420.40">
    <property type="match status" value="1"/>
</dbReference>
<dbReference type="AlphaFoldDB" id="A0A8I1DEW7"/>
<organism evidence="1 2">
    <name type="scientific">Thermoactinomyces intermedius</name>
    <dbReference type="NCBI Taxonomy" id="2024"/>
    <lineage>
        <taxon>Bacteria</taxon>
        <taxon>Bacillati</taxon>
        <taxon>Bacillota</taxon>
        <taxon>Bacilli</taxon>
        <taxon>Bacillales</taxon>
        <taxon>Thermoactinomycetaceae</taxon>
        <taxon>Thermoactinomyces</taxon>
    </lineage>
</organism>
<name>A0A8I1DEW7_THEIN</name>
<dbReference type="RefSeq" id="WP_181731370.1">
    <property type="nucleotide sequence ID" value="NZ_JACEIR010000002.1"/>
</dbReference>
<gene>
    <name evidence="1" type="primary">pilM</name>
    <name evidence="1" type="ORF">I8U20_06855</name>
</gene>
<sequence>MAIHVGVELSSSFFKLVEVKKKRKNMELLQYVVHPLPSVWAESGTFLDREELIQTIQEALLGRRLNTRRVHVSIHCRHVLFKRVMLPEMRKRKYRRWIEKYLIPVLDLPFSDPVFDFRLLDHVWEDGDQQEVFLALISQSYIDSFVRCFQYCGLDPVHIDLAPFGLYRWIHYHRSFQTPHTLMIQISKQDVEVSHFIDRKLERVYHLHLPMTSFADHEDRPHPDPLHPLLKEKQEVERYGKRLMEQILEKVSGKERKWLKSSRAEWFLSGEGLDFYLLENWLQQHLEASVKLAPPAEIIMPEPLRDRASKWLGNALSIPIGLTVDEKEGMGP</sequence>